<dbReference type="InterPro" id="IPR021903">
    <property type="entry name" value="DUF3515"/>
</dbReference>
<dbReference type="Proteomes" id="UP000298358">
    <property type="component" value="Unassembled WGS sequence"/>
</dbReference>
<name>A0A4Y9FZB0_9MICO</name>
<dbReference type="AlphaFoldDB" id="A0A4Y9FZB0"/>
<dbReference type="OrthoDB" id="4331648at2"/>
<proteinExistence type="predicted"/>
<dbReference type="EMBL" id="SPQB01000001">
    <property type="protein sequence ID" value="TFU34548.1"/>
    <property type="molecule type" value="Genomic_DNA"/>
</dbReference>
<dbReference type="Pfam" id="PF12028">
    <property type="entry name" value="DUF3515"/>
    <property type="match status" value="1"/>
</dbReference>
<evidence type="ECO:0000313" key="2">
    <source>
        <dbReference type="EMBL" id="TFU34548.1"/>
    </source>
</evidence>
<sequence length="159" mass="16445">MIRRLAAATAVILPLALAGCASTVSVPAAEDANDPLCAEVSVRLPDAIGDLDRRWTDAQATGAWGDPTAVIVSCGVTPPGPTTLQCVTFEGVDWIVDASELPMQRITTYGRTPATQVYVNTEVISPSDVLTPISRIVSSIPVDASCVGLEDATPVPDAG</sequence>
<gene>
    <name evidence="2" type="ORF">E4U02_00055</name>
</gene>
<evidence type="ECO:0000256" key="1">
    <source>
        <dbReference type="SAM" id="SignalP"/>
    </source>
</evidence>
<dbReference type="PROSITE" id="PS51257">
    <property type="entry name" value="PROKAR_LIPOPROTEIN"/>
    <property type="match status" value="1"/>
</dbReference>
<comment type="caution">
    <text evidence="2">The sequence shown here is derived from an EMBL/GenBank/DDBJ whole genome shotgun (WGS) entry which is preliminary data.</text>
</comment>
<protein>
    <submittedName>
        <fullName evidence="2">DUF3515 family protein</fullName>
    </submittedName>
</protein>
<dbReference type="RefSeq" id="WP_135111937.1">
    <property type="nucleotide sequence ID" value="NZ_BAAANG010000004.1"/>
</dbReference>
<evidence type="ECO:0000313" key="3">
    <source>
        <dbReference type="Proteomes" id="UP000298358"/>
    </source>
</evidence>
<feature type="chain" id="PRO_5021236681" evidence="1">
    <location>
        <begin position="29"/>
        <end position="159"/>
    </location>
</feature>
<organism evidence="2 3">
    <name type="scientific">Microbacterium paludicola</name>
    <dbReference type="NCBI Taxonomy" id="300019"/>
    <lineage>
        <taxon>Bacteria</taxon>
        <taxon>Bacillati</taxon>
        <taxon>Actinomycetota</taxon>
        <taxon>Actinomycetes</taxon>
        <taxon>Micrococcales</taxon>
        <taxon>Microbacteriaceae</taxon>
        <taxon>Microbacterium</taxon>
    </lineage>
</organism>
<accession>A0A4Y9FZB0</accession>
<keyword evidence="3" id="KW-1185">Reference proteome</keyword>
<keyword evidence="1" id="KW-0732">Signal</keyword>
<feature type="signal peptide" evidence="1">
    <location>
        <begin position="1"/>
        <end position="28"/>
    </location>
</feature>
<reference evidence="2 3" key="1">
    <citation type="submission" date="2019-03" db="EMBL/GenBank/DDBJ databases">
        <title>Diversity of the mouse oral microbiome.</title>
        <authorList>
            <person name="Joseph S."/>
            <person name="Aduse-Opoku J."/>
            <person name="Curtis M."/>
            <person name="Wade W."/>
            <person name="Hashim A."/>
        </authorList>
    </citation>
    <scope>NUCLEOTIDE SEQUENCE [LARGE SCALE GENOMIC DNA]</scope>
    <source>
        <strain evidence="2 3">P1012</strain>
    </source>
</reference>